<dbReference type="EMBL" id="BHVP01000043">
    <property type="protein sequence ID" value="GCA75684.1"/>
    <property type="molecule type" value="Genomic_DNA"/>
</dbReference>
<evidence type="ECO:0000313" key="2">
    <source>
        <dbReference type="Proteomes" id="UP000324917"/>
    </source>
</evidence>
<dbReference type="AlphaFoldDB" id="A0A5A5RGM1"/>
<comment type="caution">
    <text evidence="1">The sequence shown here is derived from an EMBL/GenBank/DDBJ whole genome shotgun (WGS) entry which is preliminary data.</text>
</comment>
<dbReference type="RefSeq" id="WP_149987039.1">
    <property type="nucleotide sequence ID" value="NZ_BHVP01000043.1"/>
</dbReference>
<evidence type="ECO:0000313" key="1">
    <source>
        <dbReference type="EMBL" id="GCA75684.1"/>
    </source>
</evidence>
<protein>
    <submittedName>
        <fullName evidence="1">Uncharacterized protein</fullName>
    </submittedName>
</protein>
<sequence length="105" mass="12531">MIALFVRNTGFVKNERLNFSIPYLYNGQEREYYPDFIIRLKSTEPRYLIFETKGYRYDGTEEKKAGAERWCRAVNADGRFGTWEYRLCKSLEVIKALDEIQKNLD</sequence>
<gene>
    <name evidence="1" type="ORF">MiTe_02520</name>
</gene>
<accession>A0A5A5RGM1</accession>
<reference evidence="1 2" key="1">
    <citation type="submission" date="2018-09" db="EMBL/GenBank/DDBJ databases">
        <title>Evolutionary history of phycoerythrin pigmentation in the water bloom-forming cyanobacterium Microcystis aeruginosa.</title>
        <authorList>
            <person name="Tanabe Y."/>
            <person name="Tanabe Y."/>
            <person name="Yamaguchi H."/>
        </authorList>
    </citation>
    <scope>NUCLEOTIDE SEQUENCE [LARGE SCALE GENOMIC DNA]</scope>
    <source>
        <strain evidence="1 2">NIES-2520</strain>
    </source>
</reference>
<dbReference type="Proteomes" id="UP000324917">
    <property type="component" value="Unassembled WGS sequence"/>
</dbReference>
<organism evidence="1 2">
    <name type="scientific">Microcystis aeruginosa NIES-2520</name>
    <dbReference type="NCBI Taxonomy" id="2303982"/>
    <lineage>
        <taxon>Bacteria</taxon>
        <taxon>Bacillati</taxon>
        <taxon>Cyanobacteriota</taxon>
        <taxon>Cyanophyceae</taxon>
        <taxon>Oscillatoriophycideae</taxon>
        <taxon>Chroococcales</taxon>
        <taxon>Microcystaceae</taxon>
        <taxon>Microcystis</taxon>
    </lineage>
</organism>
<name>A0A5A5RGM1_MICAE</name>
<proteinExistence type="predicted"/>